<keyword evidence="7 18" id="KW-0812">Transmembrane</keyword>
<feature type="compositionally biased region" description="Basic and acidic residues" evidence="17">
    <location>
        <begin position="792"/>
        <end position="807"/>
    </location>
</feature>
<feature type="transmembrane region" description="Helical" evidence="18">
    <location>
        <begin position="410"/>
        <end position="430"/>
    </location>
</feature>
<dbReference type="GO" id="GO:0009986">
    <property type="term" value="C:cell surface"/>
    <property type="evidence" value="ECO:0007669"/>
    <property type="project" value="UniProtKB-SubCell"/>
</dbReference>
<evidence type="ECO:0000256" key="13">
    <source>
        <dbReference type="ARBA" id="ARBA00023170"/>
    </source>
</evidence>
<dbReference type="SUPFAM" id="SSF63501">
    <property type="entry name" value="Frizzled cysteine-rich domain"/>
    <property type="match status" value="2"/>
</dbReference>
<evidence type="ECO:0000256" key="7">
    <source>
        <dbReference type="ARBA" id="ARBA00022692"/>
    </source>
</evidence>
<feature type="chain" id="PRO_5016333238" description="Frizzled-3" evidence="19">
    <location>
        <begin position="46"/>
        <end position="876"/>
    </location>
</feature>
<dbReference type="SMART" id="SM01330">
    <property type="entry name" value="Frizzled"/>
    <property type="match status" value="1"/>
</dbReference>
<gene>
    <name evidence="22" type="ORF">CCH79_00006131</name>
</gene>
<evidence type="ECO:0000256" key="5">
    <source>
        <dbReference type="ARBA" id="ARBA00022475"/>
    </source>
</evidence>
<feature type="transmembrane region" description="Helical" evidence="18">
    <location>
        <begin position="566"/>
        <end position="591"/>
    </location>
</feature>
<evidence type="ECO:0000256" key="17">
    <source>
        <dbReference type="SAM" id="MobiDB-lite"/>
    </source>
</evidence>
<evidence type="ECO:0000256" key="9">
    <source>
        <dbReference type="ARBA" id="ARBA00022989"/>
    </source>
</evidence>
<feature type="compositionally biased region" description="Basic and acidic residues" evidence="17">
    <location>
        <begin position="201"/>
        <end position="211"/>
    </location>
</feature>
<protein>
    <recommendedName>
        <fullName evidence="24">Frizzled-3</fullName>
    </recommendedName>
</protein>
<evidence type="ECO:0000259" key="20">
    <source>
        <dbReference type="PROSITE" id="PS50038"/>
    </source>
</evidence>
<keyword evidence="13" id="KW-0675">Receptor</keyword>
<keyword evidence="14" id="KW-0325">Glycoprotein</keyword>
<feature type="domain" description="FZ" evidence="20">
    <location>
        <begin position="55"/>
        <end position="308"/>
    </location>
</feature>
<dbReference type="Gene3D" id="1.20.1070.10">
    <property type="entry name" value="Rhodopsin 7-helix transmembrane proteins"/>
    <property type="match status" value="1"/>
</dbReference>
<dbReference type="InterPro" id="IPR017981">
    <property type="entry name" value="GPCR_2-like_7TM"/>
</dbReference>
<keyword evidence="23" id="KW-1185">Reference proteome</keyword>
<dbReference type="STRING" id="33528.ENSGAFP00000012853"/>
<sequence>MSSVKKKTPVSGGDGRSKTVINSCRQNVPSCCLSILLLLLLFSLGSPHMESIESHSEFSCEPIRLRMCQDLPYNTTFMPNLLNHYDQQTAALAMELHNDDIDSHTSGHPICYNSQLNLSREAEIRGEIFVNLKRKLCCSRVVHADNKTSSSCLESYLVEDDAKPTDKQLRRPLRAQWAPGLAMSESSHHLLPWQLNRQRKMERNGGREGDRQGWSCQVSNPSRTATGSHFDSVSEPFHPMVNLVCSADLRMFLCALYAPVCTEYGRMSMPCRSVCQRAKDECHKLMEIFGVAWPDDMECSRFPDCDEPYPRAEDLLTGPEPTDQSSMTVQRDYGFWCPRELKVDPDLGYSFMGRKDCSAPCPSMFFSQQELTFMRYFIGVVSIVCLSATLFTFLTFLIDVTRFRYPERPIIFYAVCYVMVSLVFFLGFLLEDRACTLFFMVLYFFTMAGSVWWVVLTITWFLAAVPKWGSEAIEKKALLFHAVAWGLPGALTVSLLALNKIEGDGISGVCFIGLYDIDALRWFVLAPLCFNVAVGISLLLVGIIALNRVRMEIPLEKENQAKLVKFMIRMGVFSVLYLAPLFTVIGCYIYEHTYRGIWETTWMEENCRQYHIPCPYKVEQTSKPAMVLFLIKYLMMLVIGIPSVFWVGSKKTCFEWASFLHGRRRKDSGVNESRQVLQEQPDFAQSLLREPNTPIIRKSRGTSTQGTSTHASSTHLAALEDLDEPIRTHHGHPPSTRSKPSSVHSKTSYHGSLRRNRDDRSDSLAYRGTPDRNLHGSMPRLNHPLSTHSSLHKIDSHSRHSSQRDTSEVSPTLITHGTTGSDGQPAEDGTNARAFSFAAYNGRYVLFECGDADLQLLREVPQQTTLLVHKQSESQQ</sequence>
<keyword evidence="6" id="KW-0879">Wnt signaling pathway</keyword>
<dbReference type="FunFam" id="1.20.1070.10:FF:000036">
    <property type="entry name" value="frizzled-3 isoform X1"/>
    <property type="match status" value="1"/>
</dbReference>
<dbReference type="InterPro" id="IPR015526">
    <property type="entry name" value="Frizzled/SFRP"/>
</dbReference>
<dbReference type="Gene3D" id="1.10.2000.10">
    <property type="entry name" value="Frizzled cysteine-rich domain"/>
    <property type="match status" value="2"/>
</dbReference>
<comment type="subcellular location">
    <subcellularLocation>
        <location evidence="2">Apical cell membrane</location>
        <topology evidence="2">Multi-pass membrane protein</topology>
    </subcellularLocation>
    <subcellularLocation>
        <location evidence="1">Cell surface</location>
    </subcellularLocation>
</comment>
<evidence type="ECO:0000259" key="21">
    <source>
        <dbReference type="PROSITE" id="PS50261"/>
    </source>
</evidence>
<dbReference type="SMART" id="SM00063">
    <property type="entry name" value="FRI"/>
    <property type="match status" value="1"/>
</dbReference>
<evidence type="ECO:0000313" key="23">
    <source>
        <dbReference type="Proteomes" id="UP000250572"/>
    </source>
</evidence>
<dbReference type="PROSITE" id="PS50261">
    <property type="entry name" value="G_PROTEIN_RECEP_F2_4"/>
    <property type="match status" value="1"/>
</dbReference>
<feature type="transmembrane region" description="Helical" evidence="18">
    <location>
        <begin position="436"/>
        <end position="465"/>
    </location>
</feature>
<evidence type="ECO:0000256" key="8">
    <source>
        <dbReference type="ARBA" id="ARBA00022729"/>
    </source>
</evidence>
<dbReference type="Pfam" id="PF01392">
    <property type="entry name" value="Fz"/>
    <property type="match status" value="1"/>
</dbReference>
<evidence type="ECO:0000256" key="6">
    <source>
        <dbReference type="ARBA" id="ARBA00022687"/>
    </source>
</evidence>
<dbReference type="PANTHER" id="PTHR11309">
    <property type="entry name" value="FRIZZLED"/>
    <property type="match status" value="1"/>
</dbReference>
<keyword evidence="11 18" id="KW-0472">Membrane</keyword>
<feature type="region of interest" description="Disordered" evidence="17">
    <location>
        <begin position="201"/>
        <end position="227"/>
    </location>
</feature>
<feature type="compositionally biased region" description="Polar residues" evidence="17">
    <location>
        <begin position="808"/>
        <end position="822"/>
    </location>
</feature>
<feature type="compositionally biased region" description="Polar residues" evidence="17">
    <location>
        <begin position="735"/>
        <end position="750"/>
    </location>
</feature>
<accession>A0A315VZY8</accession>
<feature type="disulfide bond" evidence="16">
    <location>
        <begin position="275"/>
        <end position="299"/>
    </location>
</feature>
<evidence type="ECO:0000256" key="16">
    <source>
        <dbReference type="PROSITE-ProRule" id="PRU00090"/>
    </source>
</evidence>
<dbReference type="PROSITE" id="PS50038">
    <property type="entry name" value="FZ"/>
    <property type="match status" value="1"/>
</dbReference>
<dbReference type="PRINTS" id="PR00489">
    <property type="entry name" value="FRIZZLED"/>
</dbReference>
<feature type="transmembrane region" description="Helical" evidence="18">
    <location>
        <begin position="477"/>
        <end position="499"/>
    </location>
</feature>
<feature type="compositionally biased region" description="Polar residues" evidence="17">
    <location>
        <begin position="214"/>
        <end position="227"/>
    </location>
</feature>
<reference evidence="22 23" key="1">
    <citation type="journal article" date="2018" name="G3 (Bethesda)">
        <title>A High-Quality Reference Genome for the Invasive Mosquitofish Gambusia affinis Using a Chicago Library.</title>
        <authorList>
            <person name="Hoffberg S.L."/>
            <person name="Troendle N.J."/>
            <person name="Glenn T.C."/>
            <person name="Mahmud O."/>
            <person name="Louha S."/>
            <person name="Chalopin D."/>
            <person name="Bennetzen J.L."/>
            <person name="Mauricio R."/>
        </authorList>
    </citation>
    <scope>NUCLEOTIDE SEQUENCE [LARGE SCALE GENOMIC DNA]</scope>
    <source>
        <strain evidence="22">NE01/NJP1002.9</strain>
        <tissue evidence="22">Muscle</tissue>
    </source>
</reference>
<feature type="domain" description="G-protein coupled receptors family 2 profile 2" evidence="21">
    <location>
        <begin position="371"/>
        <end position="655"/>
    </location>
</feature>
<evidence type="ECO:0000256" key="14">
    <source>
        <dbReference type="ARBA" id="ARBA00023180"/>
    </source>
</evidence>
<dbReference type="GO" id="GO:0004930">
    <property type="term" value="F:G protein-coupled receptor activity"/>
    <property type="evidence" value="ECO:0007669"/>
    <property type="project" value="UniProtKB-KW"/>
</dbReference>
<dbReference type="PANTHER" id="PTHR11309:SF22">
    <property type="entry name" value="FRIZZLED-3"/>
    <property type="match status" value="1"/>
</dbReference>
<dbReference type="EMBL" id="NHOQ01000682">
    <property type="protein sequence ID" value="PWA29192.1"/>
    <property type="molecule type" value="Genomic_DNA"/>
</dbReference>
<dbReference type="InterPro" id="IPR020067">
    <property type="entry name" value="Frizzled_dom"/>
</dbReference>
<dbReference type="Proteomes" id="UP000250572">
    <property type="component" value="Unassembled WGS sequence"/>
</dbReference>
<dbReference type="GO" id="GO:0016324">
    <property type="term" value="C:apical plasma membrane"/>
    <property type="evidence" value="ECO:0007669"/>
    <property type="project" value="UniProtKB-SubCell"/>
</dbReference>
<feature type="transmembrane region" description="Helical" evidence="18">
    <location>
        <begin position="519"/>
        <end position="546"/>
    </location>
</feature>
<evidence type="ECO:0008006" key="24">
    <source>
        <dbReference type="Google" id="ProtNLM"/>
    </source>
</evidence>
<dbReference type="GO" id="GO:0042813">
    <property type="term" value="F:Wnt receptor activity"/>
    <property type="evidence" value="ECO:0007669"/>
    <property type="project" value="TreeGrafter"/>
</dbReference>
<evidence type="ECO:0000313" key="22">
    <source>
        <dbReference type="EMBL" id="PWA29192.1"/>
    </source>
</evidence>
<evidence type="ECO:0000256" key="1">
    <source>
        <dbReference type="ARBA" id="ARBA00004241"/>
    </source>
</evidence>
<feature type="transmembrane region" description="Helical" evidence="18">
    <location>
        <begin position="625"/>
        <end position="647"/>
    </location>
</feature>
<keyword evidence="9 18" id="KW-1133">Transmembrane helix</keyword>
<feature type="signal peptide" evidence="19">
    <location>
        <begin position="1"/>
        <end position="45"/>
    </location>
</feature>
<dbReference type="Pfam" id="PF01534">
    <property type="entry name" value="Frizzled"/>
    <property type="match status" value="1"/>
</dbReference>
<keyword evidence="4" id="KW-0217">Developmental protein</keyword>
<proteinExistence type="inferred from homology"/>
<feature type="transmembrane region" description="Helical" evidence="18">
    <location>
        <begin position="373"/>
        <end position="398"/>
    </location>
</feature>
<dbReference type="GO" id="GO:0035567">
    <property type="term" value="P:non-canonical Wnt signaling pathway"/>
    <property type="evidence" value="ECO:0007669"/>
    <property type="project" value="TreeGrafter"/>
</dbReference>
<dbReference type="InterPro" id="IPR000539">
    <property type="entry name" value="Frizzled/Smoothened_7TM"/>
</dbReference>
<dbReference type="GO" id="GO:0017147">
    <property type="term" value="F:Wnt-protein binding"/>
    <property type="evidence" value="ECO:0007669"/>
    <property type="project" value="TreeGrafter"/>
</dbReference>
<evidence type="ECO:0000256" key="10">
    <source>
        <dbReference type="ARBA" id="ARBA00023040"/>
    </source>
</evidence>
<evidence type="ECO:0000256" key="19">
    <source>
        <dbReference type="SAM" id="SignalP"/>
    </source>
</evidence>
<feature type="region of interest" description="Disordered" evidence="17">
    <location>
        <begin position="669"/>
        <end position="713"/>
    </location>
</feature>
<comment type="caution">
    <text evidence="16">Lacks conserved residue(s) required for the propagation of feature annotation.</text>
</comment>
<keyword evidence="12 16" id="KW-1015">Disulfide bond</keyword>
<evidence type="ECO:0000256" key="11">
    <source>
        <dbReference type="ARBA" id="ARBA00023136"/>
    </source>
</evidence>
<evidence type="ECO:0000256" key="3">
    <source>
        <dbReference type="ARBA" id="ARBA00008077"/>
    </source>
</evidence>
<feature type="non-terminal residue" evidence="22">
    <location>
        <position position="876"/>
    </location>
</feature>
<keyword evidence="5" id="KW-1003">Cell membrane</keyword>
<dbReference type="AlphaFoldDB" id="A0A315VZY8"/>
<dbReference type="InterPro" id="IPR036790">
    <property type="entry name" value="Frizzled_dom_sf"/>
</dbReference>
<evidence type="ECO:0000256" key="2">
    <source>
        <dbReference type="ARBA" id="ARBA00004424"/>
    </source>
</evidence>
<keyword evidence="10" id="KW-0297">G-protein coupled receptor</keyword>
<evidence type="ECO:0000256" key="12">
    <source>
        <dbReference type="ARBA" id="ARBA00023157"/>
    </source>
</evidence>
<keyword evidence="8 19" id="KW-0732">Signal</keyword>
<comment type="similarity">
    <text evidence="3">Belongs to the G-protein coupled receptor Fz/Smo family.</text>
</comment>
<evidence type="ECO:0000256" key="15">
    <source>
        <dbReference type="ARBA" id="ARBA00023224"/>
    </source>
</evidence>
<feature type="compositionally biased region" description="Polar residues" evidence="17">
    <location>
        <begin position="701"/>
        <end position="713"/>
    </location>
</feature>
<organism evidence="22 23">
    <name type="scientific">Gambusia affinis</name>
    <name type="common">Western mosquitofish</name>
    <name type="synonym">Heterandria affinis</name>
    <dbReference type="NCBI Taxonomy" id="33528"/>
    <lineage>
        <taxon>Eukaryota</taxon>
        <taxon>Metazoa</taxon>
        <taxon>Chordata</taxon>
        <taxon>Craniata</taxon>
        <taxon>Vertebrata</taxon>
        <taxon>Euteleostomi</taxon>
        <taxon>Actinopterygii</taxon>
        <taxon>Neopterygii</taxon>
        <taxon>Teleostei</taxon>
        <taxon>Neoteleostei</taxon>
        <taxon>Acanthomorphata</taxon>
        <taxon>Ovalentaria</taxon>
        <taxon>Atherinomorphae</taxon>
        <taxon>Cyprinodontiformes</taxon>
        <taxon>Poeciliidae</taxon>
        <taxon>Poeciliinae</taxon>
        <taxon>Gambusia</taxon>
    </lineage>
</organism>
<dbReference type="GO" id="GO:0060070">
    <property type="term" value="P:canonical Wnt signaling pathway"/>
    <property type="evidence" value="ECO:0007669"/>
    <property type="project" value="TreeGrafter"/>
</dbReference>
<name>A0A315VZY8_GAMAF</name>
<comment type="caution">
    <text evidence="22">The sequence shown here is derived from an EMBL/GenBank/DDBJ whole genome shotgun (WGS) entry which is preliminary data.</text>
</comment>
<evidence type="ECO:0000256" key="18">
    <source>
        <dbReference type="SAM" id="Phobius"/>
    </source>
</evidence>
<evidence type="ECO:0000256" key="4">
    <source>
        <dbReference type="ARBA" id="ARBA00022473"/>
    </source>
</evidence>
<feature type="region of interest" description="Disordered" evidence="17">
    <location>
        <begin position="725"/>
        <end position="828"/>
    </location>
</feature>
<keyword evidence="15" id="KW-0807">Transducer</keyword>